<keyword evidence="2" id="KW-0732">Signal</keyword>
<dbReference type="RefSeq" id="XP_056691998.1">
    <property type="nucleotide sequence ID" value="XM_056836020.1"/>
</dbReference>
<feature type="compositionally biased region" description="Basic residues" evidence="1">
    <location>
        <begin position="238"/>
        <end position="250"/>
    </location>
</feature>
<evidence type="ECO:0008006" key="5">
    <source>
        <dbReference type="Google" id="ProtNLM"/>
    </source>
</evidence>
<reference evidence="4" key="2">
    <citation type="submission" date="2025-08" db="UniProtKB">
        <authorList>
            <consortium name="RefSeq"/>
        </authorList>
    </citation>
    <scope>IDENTIFICATION</scope>
    <source>
        <tissue evidence="4">Leaf</tissue>
    </source>
</reference>
<evidence type="ECO:0000313" key="3">
    <source>
        <dbReference type="Proteomes" id="UP000813463"/>
    </source>
</evidence>
<dbReference type="Pfam" id="PF14223">
    <property type="entry name" value="Retrotran_gag_2"/>
    <property type="match status" value="1"/>
</dbReference>
<dbReference type="Proteomes" id="UP000813463">
    <property type="component" value="Chromosome 2"/>
</dbReference>
<dbReference type="PANTHER" id="PTHR47481:SF38">
    <property type="entry name" value="POU DOMAIN, CLASS 4, TRANSCRIPTION FACTOR 1-LIKE"/>
    <property type="match status" value="1"/>
</dbReference>
<dbReference type="GeneID" id="130467501"/>
<name>A0ABM3R8Q8_SPIOL</name>
<protein>
    <recommendedName>
        <fullName evidence="5">Retrotransposon gag domain-containing protein</fullName>
    </recommendedName>
</protein>
<organism evidence="3 4">
    <name type="scientific">Spinacia oleracea</name>
    <name type="common">Spinach</name>
    <dbReference type="NCBI Taxonomy" id="3562"/>
    <lineage>
        <taxon>Eukaryota</taxon>
        <taxon>Viridiplantae</taxon>
        <taxon>Streptophyta</taxon>
        <taxon>Embryophyta</taxon>
        <taxon>Tracheophyta</taxon>
        <taxon>Spermatophyta</taxon>
        <taxon>Magnoliopsida</taxon>
        <taxon>eudicotyledons</taxon>
        <taxon>Gunneridae</taxon>
        <taxon>Pentapetalae</taxon>
        <taxon>Caryophyllales</taxon>
        <taxon>Chenopodiaceae</taxon>
        <taxon>Chenopodioideae</taxon>
        <taxon>Anserineae</taxon>
        <taxon>Spinacia</taxon>
    </lineage>
</organism>
<proteinExistence type="predicted"/>
<feature type="chain" id="PRO_5047472953" description="Retrotransposon gag domain-containing protein" evidence="2">
    <location>
        <begin position="40"/>
        <end position="296"/>
    </location>
</feature>
<feature type="signal peptide" evidence="2">
    <location>
        <begin position="1"/>
        <end position="39"/>
    </location>
</feature>
<feature type="region of interest" description="Disordered" evidence="1">
    <location>
        <begin position="205"/>
        <end position="296"/>
    </location>
</feature>
<dbReference type="PANTHER" id="PTHR47481">
    <property type="match status" value="1"/>
</dbReference>
<sequence>MRRRRRRCACETRATFKWPLLKIFLLVGHIVPPPPPAAGETVKEKTVAEISKRQHLDATVLQWIYETISHDLLGTIIFPDTTSMQAWESLRLVFQDNKISRAVYLEHQFNAVKLDNFPNTDSYFLELKTFADQLADVGAPVSNNRLVLRLIAGLNANYDGMDISLSRAKLIPPFTKARSSLILEELHKDNQAEHGVAIDATALLTTNDSDGHNPSAPCHNPPRRGGHNGGNNGGRGNHGGKKGRRGKNRGGHTSSNAGSPVAGGYSSNRNGVRGSGSLMHSSNDTKLGSPPLAPIQ</sequence>
<evidence type="ECO:0000256" key="2">
    <source>
        <dbReference type="SAM" id="SignalP"/>
    </source>
</evidence>
<evidence type="ECO:0000256" key="1">
    <source>
        <dbReference type="SAM" id="MobiDB-lite"/>
    </source>
</evidence>
<reference evidence="3" key="1">
    <citation type="journal article" date="2021" name="Nat. Commun.">
        <title>Genomic analyses provide insights into spinach domestication and the genetic basis of agronomic traits.</title>
        <authorList>
            <person name="Cai X."/>
            <person name="Sun X."/>
            <person name="Xu C."/>
            <person name="Sun H."/>
            <person name="Wang X."/>
            <person name="Ge C."/>
            <person name="Zhang Z."/>
            <person name="Wang Q."/>
            <person name="Fei Z."/>
            <person name="Jiao C."/>
            <person name="Wang Q."/>
        </authorList>
    </citation>
    <scope>NUCLEOTIDE SEQUENCE [LARGE SCALE GENOMIC DNA]</scope>
    <source>
        <strain evidence="3">cv. Varoflay</strain>
    </source>
</reference>
<gene>
    <name evidence="4" type="primary">LOC130467501</name>
</gene>
<feature type="compositionally biased region" description="Gly residues" evidence="1">
    <location>
        <begin position="227"/>
        <end position="237"/>
    </location>
</feature>
<feature type="compositionally biased region" description="Low complexity" evidence="1">
    <location>
        <begin position="263"/>
        <end position="277"/>
    </location>
</feature>
<accession>A0ABM3R8Q8</accession>
<evidence type="ECO:0000313" key="4">
    <source>
        <dbReference type="RefSeq" id="XP_056691998.1"/>
    </source>
</evidence>
<keyword evidence="3" id="KW-1185">Reference proteome</keyword>